<name>A0A1E7NGH0_KITAU</name>
<feature type="domain" description="Nitroreductase" evidence="2">
    <location>
        <begin position="326"/>
        <end position="493"/>
    </location>
</feature>
<dbReference type="Gene3D" id="3.40.109.10">
    <property type="entry name" value="NADH Oxidase"/>
    <property type="match status" value="2"/>
</dbReference>
<protein>
    <recommendedName>
        <fullName evidence="2">Nitroreductase domain-containing protein</fullName>
    </recommendedName>
</protein>
<organism evidence="3 4">
    <name type="scientific">Kitasatospora aureofaciens</name>
    <name type="common">Streptomyces aureofaciens</name>
    <dbReference type="NCBI Taxonomy" id="1894"/>
    <lineage>
        <taxon>Bacteria</taxon>
        <taxon>Bacillati</taxon>
        <taxon>Actinomycetota</taxon>
        <taxon>Actinomycetes</taxon>
        <taxon>Kitasatosporales</taxon>
        <taxon>Streptomycetaceae</taxon>
        <taxon>Kitasatospora</taxon>
    </lineage>
</organism>
<evidence type="ECO:0000259" key="2">
    <source>
        <dbReference type="Pfam" id="PF00881"/>
    </source>
</evidence>
<sequence length="520" mass="54270">MGVEELTNPLLAGFWNETRLRSSPETISPAADHTDPGMADHTDPGMSVQWTRIAEALGLGYGERSGAVITKGKALMRARTTPSAGALYPFEVLVAFQDGHDYALYHYDAAGCSLRRLAAVGRHEVADILTAAPSSDPPAADADRTADLPAAVVAVVARPWHAMRKYGRRGYLYTHLDSAHAATNIALAAADAGFDPAVRLRFDRRALSRLFGLENLCREPQALVTLTAPAGGRPAGTGRAANPFAVPIWWHDGGRGLEQPDGPEREAWELVSPVSTYHQPRDLPLRFGTTASVRAGGPRTGAAAPVALAGPDDTAALDDFGPVVLSRQSAKGFLAKPVEADALGRTLAAVRGGIAVDCADGPLAGLRLLVRNVDGLAPGAYEYDPAGHRLLPVGGDGGSEEAVVAACMNQGVAAGCAALVALHAPVRQLLGERGQQGLAELHFHAASAAQRLCLGAAVQHVGITCLGGFDAGRIAGLALLADEEEVMYVIAVGIADENAVKWDRAPIAHSHGRDPRQPAG</sequence>
<dbReference type="InterPro" id="IPR029479">
    <property type="entry name" value="Nitroreductase"/>
</dbReference>
<gene>
    <name evidence="3" type="ORF">HS99_0003605</name>
</gene>
<dbReference type="Proteomes" id="UP000037395">
    <property type="component" value="Unassembled WGS sequence"/>
</dbReference>
<reference evidence="3" key="1">
    <citation type="submission" date="2016-08" db="EMBL/GenBank/DDBJ databases">
        <title>Sequencing, Assembly and Comparative Genomics of S. aureofaciens ATCC 10762.</title>
        <authorList>
            <person name="Gradnigo J.S."/>
            <person name="Johnson N."/>
            <person name="Somerville G.A."/>
        </authorList>
    </citation>
    <scope>NUCLEOTIDE SEQUENCE [LARGE SCALE GENOMIC DNA]</scope>
    <source>
        <strain evidence="3">ATCC 10762</strain>
    </source>
</reference>
<dbReference type="SUPFAM" id="SSF55469">
    <property type="entry name" value="FMN-dependent nitroreductase-like"/>
    <property type="match status" value="2"/>
</dbReference>
<keyword evidence="4" id="KW-1185">Reference proteome</keyword>
<dbReference type="InterPro" id="IPR052544">
    <property type="entry name" value="Bacteriocin_Proc_Enz"/>
</dbReference>
<dbReference type="AlphaFoldDB" id="A0A1E7NGH0"/>
<dbReference type="Pfam" id="PF00881">
    <property type="entry name" value="Nitroreductase"/>
    <property type="match status" value="2"/>
</dbReference>
<dbReference type="EMBL" id="JPRF03000001">
    <property type="protein sequence ID" value="OEV39748.1"/>
    <property type="molecule type" value="Genomic_DNA"/>
</dbReference>
<feature type="compositionally biased region" description="Basic and acidic residues" evidence="1">
    <location>
        <begin position="32"/>
        <end position="43"/>
    </location>
</feature>
<dbReference type="PANTHER" id="PTHR43745:SF2">
    <property type="entry name" value="NITROREDUCTASE MJ1384-RELATED"/>
    <property type="match status" value="1"/>
</dbReference>
<feature type="domain" description="Nitroreductase" evidence="2">
    <location>
        <begin position="74"/>
        <end position="224"/>
    </location>
</feature>
<evidence type="ECO:0000313" key="3">
    <source>
        <dbReference type="EMBL" id="OEV39748.1"/>
    </source>
</evidence>
<evidence type="ECO:0000313" key="4">
    <source>
        <dbReference type="Proteomes" id="UP000037395"/>
    </source>
</evidence>
<evidence type="ECO:0000256" key="1">
    <source>
        <dbReference type="SAM" id="MobiDB-lite"/>
    </source>
</evidence>
<dbReference type="InterPro" id="IPR000415">
    <property type="entry name" value="Nitroreductase-like"/>
</dbReference>
<dbReference type="PANTHER" id="PTHR43745">
    <property type="entry name" value="NITROREDUCTASE MJ1384-RELATED"/>
    <property type="match status" value="1"/>
</dbReference>
<feature type="region of interest" description="Disordered" evidence="1">
    <location>
        <begin position="22"/>
        <end position="44"/>
    </location>
</feature>
<dbReference type="GO" id="GO:0016491">
    <property type="term" value="F:oxidoreductase activity"/>
    <property type="evidence" value="ECO:0007669"/>
    <property type="project" value="InterPro"/>
</dbReference>
<comment type="caution">
    <text evidence="3">The sequence shown here is derived from an EMBL/GenBank/DDBJ whole genome shotgun (WGS) entry which is preliminary data.</text>
</comment>
<accession>A0A1E7NGH0</accession>
<proteinExistence type="predicted"/>